<keyword evidence="2" id="KW-0255">Endonuclease</keyword>
<organism evidence="2 3">
    <name type="scientific">Clostridium saudiense</name>
    <dbReference type="NCBI Taxonomy" id="1414720"/>
    <lineage>
        <taxon>Bacteria</taxon>
        <taxon>Bacillati</taxon>
        <taxon>Bacillota</taxon>
        <taxon>Clostridia</taxon>
        <taxon>Eubacteriales</taxon>
        <taxon>Clostridiaceae</taxon>
        <taxon>Clostridium</taxon>
    </lineage>
</organism>
<dbReference type="Proteomes" id="UP000767334">
    <property type="component" value="Unassembled WGS sequence"/>
</dbReference>
<dbReference type="InterPro" id="IPR012296">
    <property type="entry name" value="Nuclease_put_TT1808"/>
</dbReference>
<sequence length="188" mass="22408">MPLARDYDYMTYKEFLEYQSLTDQKTEYSNGDIFYMSPTHPNHNKVQNELYFQFRSILNNCNKCDVYTSDIAVKFQNEEESYQFEPDVMITCDNKFDGSIYKGIPNLIVEVLSRATKDRDKGLKLDVYEKFGVKEYWLVDINFREITIYSDNINGKYKTIRTYSEDMVIKWNNSNIKVESIFRLLTIE</sequence>
<dbReference type="PANTHER" id="PTHR36558:SF1">
    <property type="entry name" value="RESTRICTION ENDONUCLEASE DOMAIN-CONTAINING PROTEIN-RELATED"/>
    <property type="match status" value="1"/>
</dbReference>
<keyword evidence="3" id="KW-1185">Reference proteome</keyword>
<dbReference type="PANTHER" id="PTHR36558">
    <property type="entry name" value="GLR1098 PROTEIN"/>
    <property type="match status" value="1"/>
</dbReference>
<comment type="caution">
    <text evidence="2">The sequence shown here is derived from an EMBL/GenBank/DDBJ whole genome shotgun (WGS) entry which is preliminary data.</text>
</comment>
<feature type="domain" description="Putative restriction endonuclease" evidence="1">
    <location>
        <begin position="14"/>
        <end position="166"/>
    </location>
</feature>
<dbReference type="Gene3D" id="3.90.1570.10">
    <property type="entry name" value="tt1808, chain A"/>
    <property type="match status" value="1"/>
</dbReference>
<accession>A0ABS2FKX5</accession>
<reference evidence="2 3" key="1">
    <citation type="journal article" date="2021" name="Sci. Rep.">
        <title>The distribution of antibiotic resistance genes in chicken gut microbiota commensals.</title>
        <authorList>
            <person name="Juricova H."/>
            <person name="Matiasovicova J."/>
            <person name="Kubasova T."/>
            <person name="Cejkova D."/>
            <person name="Rychlik I."/>
        </authorList>
    </citation>
    <scope>NUCLEOTIDE SEQUENCE [LARGE SCALE GENOMIC DNA]</scope>
    <source>
        <strain evidence="2 3">An435</strain>
    </source>
</reference>
<dbReference type="CDD" id="cd06260">
    <property type="entry name" value="DUF820-like"/>
    <property type="match status" value="1"/>
</dbReference>
<dbReference type="InterPro" id="IPR011335">
    <property type="entry name" value="Restrct_endonuc-II-like"/>
</dbReference>
<dbReference type="EMBL" id="JACJLL010000268">
    <property type="protein sequence ID" value="MBM6821009.1"/>
    <property type="molecule type" value="Genomic_DNA"/>
</dbReference>
<dbReference type="Pfam" id="PF05685">
    <property type="entry name" value="Uma2"/>
    <property type="match status" value="1"/>
</dbReference>
<dbReference type="RefSeq" id="WP_204572818.1">
    <property type="nucleotide sequence ID" value="NZ_JACJLL010000268.1"/>
</dbReference>
<evidence type="ECO:0000259" key="1">
    <source>
        <dbReference type="Pfam" id="PF05685"/>
    </source>
</evidence>
<dbReference type="SUPFAM" id="SSF52980">
    <property type="entry name" value="Restriction endonuclease-like"/>
    <property type="match status" value="1"/>
</dbReference>
<protein>
    <submittedName>
        <fullName evidence="2">Uma2 family endonuclease</fullName>
    </submittedName>
</protein>
<gene>
    <name evidence="2" type="ORF">H6A19_17025</name>
</gene>
<proteinExistence type="predicted"/>
<keyword evidence="2" id="KW-0378">Hydrolase</keyword>
<name>A0ABS2FKX5_9CLOT</name>
<evidence type="ECO:0000313" key="3">
    <source>
        <dbReference type="Proteomes" id="UP000767334"/>
    </source>
</evidence>
<dbReference type="GO" id="GO:0004519">
    <property type="term" value="F:endonuclease activity"/>
    <property type="evidence" value="ECO:0007669"/>
    <property type="project" value="UniProtKB-KW"/>
</dbReference>
<dbReference type="InterPro" id="IPR008538">
    <property type="entry name" value="Uma2"/>
</dbReference>
<evidence type="ECO:0000313" key="2">
    <source>
        <dbReference type="EMBL" id="MBM6821009.1"/>
    </source>
</evidence>
<keyword evidence="2" id="KW-0540">Nuclease</keyword>